<sequence>MSQTAGQRAESAASGKAVTGSAWLRFVERVEHGQLLDRLGQYVSKEVSGFASSGQRTMRPKLEPSQRRMSVVRGKNAPGTVWGTWEQPDLNDGSGGRFIASYQSKDVRDGGPIEVGVIAGNSSSISPPMGWIKIDNVNGYGVDLNEGAGGDYIYFCIKRR</sequence>
<comment type="caution">
    <text evidence="2">The sequence shown here is derived from an EMBL/GenBank/DDBJ whole genome shotgun (WGS) entry which is preliminary data.</text>
</comment>
<keyword evidence="3" id="KW-1185">Reference proteome</keyword>
<accession>A0A7W9W9T6</accession>
<evidence type="ECO:0000256" key="1">
    <source>
        <dbReference type="SAM" id="MobiDB-lite"/>
    </source>
</evidence>
<reference evidence="2 3" key="1">
    <citation type="submission" date="2020-08" db="EMBL/GenBank/DDBJ databases">
        <title>Genomic Encyclopedia of Type Strains, Phase IV (KMG-IV): sequencing the most valuable type-strain genomes for metagenomic binning, comparative biology and taxonomic classification.</title>
        <authorList>
            <person name="Goeker M."/>
        </authorList>
    </citation>
    <scope>NUCLEOTIDE SEQUENCE [LARGE SCALE GENOMIC DNA]</scope>
    <source>
        <strain evidence="2 3">DSM 26718</strain>
    </source>
</reference>
<dbReference type="Gene3D" id="2.100.10.50">
    <property type="match status" value="1"/>
</dbReference>
<protein>
    <submittedName>
        <fullName evidence="2">Uncharacterized protein</fullName>
    </submittedName>
</protein>
<proteinExistence type="predicted"/>
<name>A0A7W9W9T6_9BACT</name>
<dbReference type="Proteomes" id="UP000532746">
    <property type="component" value="Unassembled WGS sequence"/>
</dbReference>
<gene>
    <name evidence="2" type="ORF">HNQ93_000048</name>
</gene>
<dbReference type="RefSeq" id="WP_183402494.1">
    <property type="nucleotide sequence ID" value="NZ_JACHGG010000001.1"/>
</dbReference>
<dbReference type="EMBL" id="JACHGG010000001">
    <property type="protein sequence ID" value="MBB6057218.1"/>
    <property type="molecule type" value="Genomic_DNA"/>
</dbReference>
<dbReference type="AlphaFoldDB" id="A0A7W9W9T6"/>
<evidence type="ECO:0000313" key="3">
    <source>
        <dbReference type="Proteomes" id="UP000532746"/>
    </source>
</evidence>
<evidence type="ECO:0000313" key="2">
    <source>
        <dbReference type="EMBL" id="MBB6057218.1"/>
    </source>
</evidence>
<feature type="region of interest" description="Disordered" evidence="1">
    <location>
        <begin position="53"/>
        <end position="88"/>
    </location>
</feature>
<organism evidence="2 3">
    <name type="scientific">Hymenobacter luteus</name>
    <dbReference type="NCBI Taxonomy" id="1411122"/>
    <lineage>
        <taxon>Bacteria</taxon>
        <taxon>Pseudomonadati</taxon>
        <taxon>Bacteroidota</taxon>
        <taxon>Cytophagia</taxon>
        <taxon>Cytophagales</taxon>
        <taxon>Hymenobacteraceae</taxon>
        <taxon>Hymenobacter</taxon>
    </lineage>
</organism>